<dbReference type="SUPFAM" id="SSF90123">
    <property type="entry name" value="ABC transporter transmembrane region"/>
    <property type="match status" value="1"/>
</dbReference>
<protein>
    <submittedName>
        <fullName evidence="13">Lipid A export ATP-binding/permease protein MsbA</fullName>
    </submittedName>
</protein>
<evidence type="ECO:0000256" key="7">
    <source>
        <dbReference type="ARBA" id="ARBA00022989"/>
    </source>
</evidence>
<dbReference type="CDD" id="cd03254">
    <property type="entry name" value="ABCC_Glucan_exporter_like"/>
    <property type="match status" value="1"/>
</dbReference>
<dbReference type="GO" id="GO:0005524">
    <property type="term" value="F:ATP binding"/>
    <property type="evidence" value="ECO:0007669"/>
    <property type="project" value="UniProtKB-KW"/>
</dbReference>
<dbReference type="Pfam" id="PF00664">
    <property type="entry name" value="ABC_membrane"/>
    <property type="match status" value="1"/>
</dbReference>
<keyword evidence="8 10" id="KW-0472">Membrane</keyword>
<feature type="transmembrane region" description="Helical" evidence="10">
    <location>
        <begin position="172"/>
        <end position="196"/>
    </location>
</feature>
<proteinExistence type="predicted"/>
<keyword evidence="5" id="KW-0547">Nucleotide-binding</keyword>
<dbReference type="InterPro" id="IPR011527">
    <property type="entry name" value="ABC1_TM_dom"/>
</dbReference>
<dbReference type="GO" id="GO:0016887">
    <property type="term" value="F:ATP hydrolysis activity"/>
    <property type="evidence" value="ECO:0007669"/>
    <property type="project" value="InterPro"/>
</dbReference>
<comment type="caution">
    <text evidence="13">The sequence shown here is derived from an EMBL/GenBank/DDBJ whole genome shotgun (WGS) entry which is preliminary data.</text>
</comment>
<organism evidence="13 14">
    <name type="scientific">Paenibacillus nuruki</name>
    <dbReference type="NCBI Taxonomy" id="1886670"/>
    <lineage>
        <taxon>Bacteria</taxon>
        <taxon>Bacillati</taxon>
        <taxon>Bacillota</taxon>
        <taxon>Bacilli</taxon>
        <taxon>Bacillales</taxon>
        <taxon>Paenibacillaceae</taxon>
        <taxon>Paenibacillus</taxon>
    </lineage>
</organism>
<feature type="region of interest" description="Disordered" evidence="9">
    <location>
        <begin position="1"/>
        <end position="21"/>
    </location>
</feature>
<dbReference type="PROSITE" id="PS50929">
    <property type="entry name" value="ABC_TM1F"/>
    <property type="match status" value="1"/>
</dbReference>
<dbReference type="InterPro" id="IPR039421">
    <property type="entry name" value="Type_1_exporter"/>
</dbReference>
<dbReference type="PATRIC" id="fig|1886670.3.peg.2374"/>
<keyword evidence="14" id="KW-1185">Reference proteome</keyword>
<feature type="transmembrane region" description="Helical" evidence="10">
    <location>
        <begin position="74"/>
        <end position="99"/>
    </location>
</feature>
<feature type="domain" description="ABC transmembrane type-1" evidence="12">
    <location>
        <begin position="42"/>
        <end position="325"/>
    </location>
</feature>
<dbReference type="STRING" id="1886670.PTI45_02334"/>
<evidence type="ECO:0000256" key="10">
    <source>
        <dbReference type="SAM" id="Phobius"/>
    </source>
</evidence>
<dbReference type="FunFam" id="3.40.50.300:FF:000287">
    <property type="entry name" value="Multidrug ABC transporter ATP-binding protein"/>
    <property type="match status" value="1"/>
</dbReference>
<dbReference type="PROSITE" id="PS50893">
    <property type="entry name" value="ABC_TRANSPORTER_2"/>
    <property type="match status" value="1"/>
</dbReference>
<feature type="transmembrane region" description="Helical" evidence="10">
    <location>
        <begin position="40"/>
        <end position="62"/>
    </location>
</feature>
<dbReference type="EMBL" id="MDER01000039">
    <property type="protein sequence ID" value="ODP28344.1"/>
    <property type="molecule type" value="Genomic_DNA"/>
</dbReference>
<feature type="domain" description="ABC transporter" evidence="11">
    <location>
        <begin position="362"/>
        <end position="596"/>
    </location>
</feature>
<dbReference type="GO" id="GO:0015421">
    <property type="term" value="F:ABC-type oligopeptide transporter activity"/>
    <property type="evidence" value="ECO:0007669"/>
    <property type="project" value="TreeGrafter"/>
</dbReference>
<evidence type="ECO:0000256" key="1">
    <source>
        <dbReference type="ARBA" id="ARBA00004651"/>
    </source>
</evidence>
<dbReference type="InterPro" id="IPR003439">
    <property type="entry name" value="ABC_transporter-like_ATP-bd"/>
</dbReference>
<dbReference type="PANTHER" id="PTHR43394">
    <property type="entry name" value="ATP-DEPENDENT PERMEASE MDL1, MITOCHONDRIAL"/>
    <property type="match status" value="1"/>
</dbReference>
<dbReference type="FunFam" id="1.20.1560.10:FF:000011">
    <property type="entry name" value="Multidrug ABC transporter ATP-binding protein"/>
    <property type="match status" value="1"/>
</dbReference>
<keyword evidence="7 10" id="KW-1133">Transmembrane helix</keyword>
<dbReference type="PROSITE" id="PS00211">
    <property type="entry name" value="ABC_TRANSPORTER_1"/>
    <property type="match status" value="1"/>
</dbReference>
<keyword evidence="3" id="KW-1003">Cell membrane</keyword>
<evidence type="ECO:0000259" key="11">
    <source>
        <dbReference type="PROSITE" id="PS50893"/>
    </source>
</evidence>
<dbReference type="AlphaFoldDB" id="A0A1E3L3T7"/>
<evidence type="ECO:0000256" key="8">
    <source>
        <dbReference type="ARBA" id="ARBA00023136"/>
    </source>
</evidence>
<evidence type="ECO:0000259" key="12">
    <source>
        <dbReference type="PROSITE" id="PS50929"/>
    </source>
</evidence>
<dbReference type="InterPro" id="IPR027417">
    <property type="entry name" value="P-loop_NTPase"/>
</dbReference>
<reference evidence="13 14" key="1">
    <citation type="submission" date="2016-08" db="EMBL/GenBank/DDBJ databases">
        <title>Genome sequencing of Paenibacillus sp. TI45-13ar, isolated from Korean traditional nuruk.</title>
        <authorList>
            <person name="Kim S.-J."/>
        </authorList>
    </citation>
    <scope>NUCLEOTIDE SEQUENCE [LARGE SCALE GENOMIC DNA]</scope>
    <source>
        <strain evidence="13 14">TI45-13ar</strain>
    </source>
</reference>
<comment type="subcellular location">
    <subcellularLocation>
        <location evidence="1">Cell membrane</location>
        <topology evidence="1">Multi-pass membrane protein</topology>
    </subcellularLocation>
</comment>
<keyword evidence="6 13" id="KW-0067">ATP-binding</keyword>
<accession>A0A1E3L3T7</accession>
<sequence>MGNPMMPGRAGRSNSAPVKAKNAKSTVRRLWDYLRQQRKGLILVFILTLLGTAFNLITPYLLGTIAFDRYILPGNYAGLAMLCIWLLILYVVASLTSWIQAYVMTAVSQQTVFQIRRDLFKHLHDLPLRFFDTHSSGDLMSRSTNDIENVTTTLNQSVVQIMTSALTLVGTLIIMVWLNIWLTLVTLITVPIMFWLTRIITKRTRRYFGAQQTELGGLNGYIEETISGQKVVKAYVQEARSLTEFKEINHRLLHASIRAQSWSGNMGPVMNLVNNISYALIALSGGWLFLQGMTSVGVIVSFLSYSKQFSRPINELANQFNLLQSAIAGAERVFEVLDERPESTEDEKTAVHQLPANVHGEVIFDHVQFSYKAGSPILRDVSLTAKPGQTIALVGPTGAGKTTIINLLTRFYEIDSGTITIDGEDIRLLDKENLRSRIGIVLQDAYLFSGTVRDNIRYGRLEATDQEIEEAAKLANAHSFIHKLPEGYDSPLSADGSNLSQGQRQLLTIARAILANPSVLILDEATSSVDTRTEMHIQTAMKQLMHGRTSFVIAHRLSTIREADQILVIQSGEVVERGTHDELLQAGGFYHDLYQSQFNRVV</sequence>
<dbReference type="InterPro" id="IPR003593">
    <property type="entry name" value="AAA+_ATPase"/>
</dbReference>
<gene>
    <name evidence="13" type="ORF">PTI45_02334</name>
</gene>
<dbReference type="Pfam" id="PF00005">
    <property type="entry name" value="ABC_tran"/>
    <property type="match status" value="1"/>
</dbReference>
<evidence type="ECO:0000256" key="3">
    <source>
        <dbReference type="ARBA" id="ARBA00022475"/>
    </source>
</evidence>
<evidence type="ECO:0000256" key="5">
    <source>
        <dbReference type="ARBA" id="ARBA00022741"/>
    </source>
</evidence>
<dbReference type="Gene3D" id="1.20.1560.10">
    <property type="entry name" value="ABC transporter type 1, transmembrane domain"/>
    <property type="match status" value="1"/>
</dbReference>
<keyword evidence="4 10" id="KW-0812">Transmembrane</keyword>
<dbReference type="Proteomes" id="UP000094578">
    <property type="component" value="Unassembled WGS sequence"/>
</dbReference>
<evidence type="ECO:0000256" key="2">
    <source>
        <dbReference type="ARBA" id="ARBA00022448"/>
    </source>
</evidence>
<name>A0A1E3L3T7_9BACL</name>
<dbReference type="PANTHER" id="PTHR43394:SF1">
    <property type="entry name" value="ATP-BINDING CASSETTE SUB-FAMILY B MEMBER 10, MITOCHONDRIAL"/>
    <property type="match status" value="1"/>
</dbReference>
<dbReference type="SUPFAM" id="SSF52540">
    <property type="entry name" value="P-loop containing nucleoside triphosphate hydrolases"/>
    <property type="match status" value="1"/>
</dbReference>
<feature type="transmembrane region" description="Helical" evidence="10">
    <location>
        <begin position="276"/>
        <end position="305"/>
    </location>
</feature>
<dbReference type="InterPro" id="IPR017871">
    <property type="entry name" value="ABC_transporter-like_CS"/>
</dbReference>
<dbReference type="Gene3D" id="3.40.50.300">
    <property type="entry name" value="P-loop containing nucleotide triphosphate hydrolases"/>
    <property type="match status" value="1"/>
</dbReference>
<keyword evidence="2" id="KW-0813">Transport</keyword>
<dbReference type="CDD" id="cd18547">
    <property type="entry name" value="ABC_6TM_Tm288_like"/>
    <property type="match status" value="1"/>
</dbReference>
<evidence type="ECO:0000256" key="9">
    <source>
        <dbReference type="SAM" id="MobiDB-lite"/>
    </source>
</evidence>
<evidence type="ECO:0000313" key="13">
    <source>
        <dbReference type="EMBL" id="ODP28344.1"/>
    </source>
</evidence>
<evidence type="ECO:0000313" key="14">
    <source>
        <dbReference type="Proteomes" id="UP000094578"/>
    </source>
</evidence>
<dbReference type="GO" id="GO:0005886">
    <property type="term" value="C:plasma membrane"/>
    <property type="evidence" value="ECO:0007669"/>
    <property type="project" value="UniProtKB-SubCell"/>
</dbReference>
<dbReference type="InterPro" id="IPR036640">
    <property type="entry name" value="ABC1_TM_sf"/>
</dbReference>
<evidence type="ECO:0000256" key="4">
    <source>
        <dbReference type="ARBA" id="ARBA00022692"/>
    </source>
</evidence>
<evidence type="ECO:0000256" key="6">
    <source>
        <dbReference type="ARBA" id="ARBA00022840"/>
    </source>
</evidence>
<dbReference type="RefSeq" id="WP_083243482.1">
    <property type="nucleotide sequence ID" value="NZ_MDER01000039.1"/>
</dbReference>
<dbReference type="SMART" id="SM00382">
    <property type="entry name" value="AAA"/>
    <property type="match status" value="1"/>
</dbReference>